<feature type="domain" description="C3H1-type" evidence="7">
    <location>
        <begin position="141"/>
        <end position="170"/>
    </location>
</feature>
<feature type="compositionally biased region" description="Basic and acidic residues" evidence="6">
    <location>
        <begin position="200"/>
        <end position="221"/>
    </location>
</feature>
<keyword evidence="1 5" id="KW-0479">Metal-binding</keyword>
<accession>A0AAV7ZAL8</accession>
<name>A0AAV7ZAL8_9EUKA</name>
<evidence type="ECO:0000259" key="7">
    <source>
        <dbReference type="PROSITE" id="PS50103"/>
    </source>
</evidence>
<dbReference type="InterPro" id="IPR012677">
    <property type="entry name" value="Nucleotide-bd_a/b_plait_sf"/>
</dbReference>
<evidence type="ECO:0000256" key="3">
    <source>
        <dbReference type="ARBA" id="ARBA00022771"/>
    </source>
</evidence>
<dbReference type="AlphaFoldDB" id="A0AAV7ZAL8"/>
<reference evidence="8" key="1">
    <citation type="submission" date="2022-08" db="EMBL/GenBank/DDBJ databases">
        <title>Novel sulphate-reducing endosymbionts in the free-living metamonad Anaeramoeba.</title>
        <authorList>
            <person name="Jerlstrom-Hultqvist J."/>
            <person name="Cepicka I."/>
            <person name="Gallot-Lavallee L."/>
            <person name="Salas-Leiva D."/>
            <person name="Curtis B.A."/>
            <person name="Zahonova K."/>
            <person name="Pipaliya S."/>
            <person name="Dacks J."/>
            <person name="Roger A.J."/>
        </authorList>
    </citation>
    <scope>NUCLEOTIDE SEQUENCE</scope>
    <source>
        <strain evidence="8">Busselton2</strain>
    </source>
</reference>
<dbReference type="Pfam" id="PF00642">
    <property type="entry name" value="zf-CCCH"/>
    <property type="match status" value="1"/>
</dbReference>
<evidence type="ECO:0000256" key="4">
    <source>
        <dbReference type="ARBA" id="ARBA00022833"/>
    </source>
</evidence>
<dbReference type="PROSITE" id="PS50103">
    <property type="entry name" value="ZF_C3H1"/>
    <property type="match status" value="2"/>
</dbReference>
<organism evidence="8 9">
    <name type="scientific">Anaeramoeba flamelloides</name>
    <dbReference type="NCBI Taxonomy" id="1746091"/>
    <lineage>
        <taxon>Eukaryota</taxon>
        <taxon>Metamonada</taxon>
        <taxon>Anaeramoebidae</taxon>
        <taxon>Anaeramoeba</taxon>
    </lineage>
</organism>
<dbReference type="GO" id="GO:0000398">
    <property type="term" value="P:mRNA splicing, via spliceosome"/>
    <property type="evidence" value="ECO:0007669"/>
    <property type="project" value="InterPro"/>
</dbReference>
<feature type="compositionally biased region" description="Polar residues" evidence="6">
    <location>
        <begin position="242"/>
        <end position="254"/>
    </location>
</feature>
<protein>
    <submittedName>
        <fullName evidence="8">U2 small nuclear RNA auxiliary factor</fullName>
    </submittedName>
</protein>
<feature type="domain" description="C3H1-type" evidence="7">
    <location>
        <begin position="8"/>
        <end position="36"/>
    </location>
</feature>
<evidence type="ECO:0000313" key="9">
    <source>
        <dbReference type="Proteomes" id="UP001146793"/>
    </source>
</evidence>
<evidence type="ECO:0000256" key="6">
    <source>
        <dbReference type="SAM" id="MobiDB-lite"/>
    </source>
</evidence>
<feature type="zinc finger region" description="C3H1-type" evidence="5">
    <location>
        <begin position="141"/>
        <end position="170"/>
    </location>
</feature>
<dbReference type="InterPro" id="IPR009145">
    <property type="entry name" value="U2AF_small"/>
</dbReference>
<keyword evidence="2" id="KW-0677">Repeat</keyword>
<proteinExistence type="predicted"/>
<feature type="zinc finger region" description="C3H1-type" evidence="5">
    <location>
        <begin position="8"/>
        <end position="36"/>
    </location>
</feature>
<comment type="caution">
    <text evidence="8">The sequence shown here is derived from an EMBL/GenBank/DDBJ whole genome shotgun (WGS) entry which is preliminary data.</text>
</comment>
<dbReference type="GO" id="GO:0089701">
    <property type="term" value="C:U2AF complex"/>
    <property type="evidence" value="ECO:0007669"/>
    <property type="project" value="InterPro"/>
</dbReference>
<keyword evidence="3 5" id="KW-0863">Zinc-finger</keyword>
<dbReference type="SMART" id="SM00356">
    <property type="entry name" value="ZnF_C3H1"/>
    <property type="match status" value="2"/>
</dbReference>
<evidence type="ECO:0000256" key="5">
    <source>
        <dbReference type="PROSITE-ProRule" id="PRU00723"/>
    </source>
</evidence>
<dbReference type="GO" id="GO:0003723">
    <property type="term" value="F:RNA binding"/>
    <property type="evidence" value="ECO:0007669"/>
    <property type="project" value="InterPro"/>
</dbReference>
<dbReference type="SUPFAM" id="SSF54928">
    <property type="entry name" value="RNA-binding domain, RBD"/>
    <property type="match status" value="1"/>
</dbReference>
<evidence type="ECO:0000313" key="8">
    <source>
        <dbReference type="EMBL" id="KAJ3437208.1"/>
    </source>
</evidence>
<dbReference type="PANTHER" id="PTHR12620">
    <property type="entry name" value="U2 SNRNP AUXILIARY FACTOR, SMALL SUBUNIT"/>
    <property type="match status" value="1"/>
</dbReference>
<dbReference type="EMBL" id="JANTQA010000036">
    <property type="protein sequence ID" value="KAJ3437208.1"/>
    <property type="molecule type" value="Genomic_DNA"/>
</dbReference>
<sequence>MRSNNPNNNETEECRLYQKIGSCRHGERCNRKHHIPNFSKTILLPNLYPNPSLQLKDRVSSSINRELQTHLETFYEDIFLKLMEYGEIDELMVAENLSSHLVGNTYVRFVSDLGAARAFRALNHRFYNGALLKPEFSPVVNFSNTRCRQNDRGREGCFRGHSCNFLHIRDPSQSLLNKLFRIQREYYDKLYEKRKQFEKEKRKSNIKENENNLENLNEKDISINQNEEEYENENQIDEKKTTQGQLMKIENSQK</sequence>
<gene>
    <name evidence="8" type="ORF">M0812_19281</name>
</gene>
<dbReference type="GO" id="GO:0008270">
    <property type="term" value="F:zinc ion binding"/>
    <property type="evidence" value="ECO:0007669"/>
    <property type="project" value="UniProtKB-KW"/>
</dbReference>
<dbReference type="InterPro" id="IPR000571">
    <property type="entry name" value="Znf_CCCH"/>
</dbReference>
<dbReference type="Proteomes" id="UP001146793">
    <property type="component" value="Unassembled WGS sequence"/>
</dbReference>
<evidence type="ECO:0000256" key="1">
    <source>
        <dbReference type="ARBA" id="ARBA00022723"/>
    </source>
</evidence>
<keyword evidence="4 5" id="KW-0862">Zinc</keyword>
<evidence type="ECO:0000256" key="2">
    <source>
        <dbReference type="ARBA" id="ARBA00022737"/>
    </source>
</evidence>
<dbReference type="PRINTS" id="PR01848">
    <property type="entry name" value="U2AUXFACTOR"/>
</dbReference>
<dbReference type="Gene3D" id="3.30.70.330">
    <property type="match status" value="1"/>
</dbReference>
<dbReference type="InterPro" id="IPR035979">
    <property type="entry name" value="RBD_domain_sf"/>
</dbReference>
<feature type="region of interest" description="Disordered" evidence="6">
    <location>
        <begin position="200"/>
        <end position="254"/>
    </location>
</feature>
<feature type="compositionally biased region" description="Acidic residues" evidence="6">
    <location>
        <begin position="226"/>
        <end position="235"/>
    </location>
</feature>